<comment type="caution">
    <text evidence="2">The sequence shown here is derived from an EMBL/GenBank/DDBJ whole genome shotgun (WGS) entry which is preliminary data.</text>
</comment>
<dbReference type="PANTHER" id="PTHR32182">
    <property type="entry name" value="DNA REPLICATION AND REPAIR PROTEIN RECF"/>
    <property type="match status" value="1"/>
</dbReference>
<feature type="domain" description="ATPase AAA-type core" evidence="1">
    <location>
        <begin position="26"/>
        <end position="355"/>
    </location>
</feature>
<evidence type="ECO:0000313" key="2">
    <source>
        <dbReference type="EMBL" id="MBF4273963.1"/>
    </source>
</evidence>
<protein>
    <submittedName>
        <fullName evidence="2">DUF2813 domain-containing protein</fullName>
    </submittedName>
</protein>
<dbReference type="GO" id="GO:0016887">
    <property type="term" value="F:ATP hydrolysis activity"/>
    <property type="evidence" value="ECO:0007669"/>
    <property type="project" value="InterPro"/>
</dbReference>
<gene>
    <name evidence="2" type="ORF">EAY07_18445</name>
</gene>
<dbReference type="AlphaFoldDB" id="A0AAW4ANI9"/>
<dbReference type="EMBL" id="RDOM01000079">
    <property type="protein sequence ID" value="MBF4273963.1"/>
    <property type="molecule type" value="Genomic_DNA"/>
</dbReference>
<dbReference type="Gene3D" id="3.40.50.300">
    <property type="entry name" value="P-loop containing nucleotide triphosphate hydrolases"/>
    <property type="match status" value="1"/>
</dbReference>
<dbReference type="InterPro" id="IPR027417">
    <property type="entry name" value="P-loop_NTPase"/>
</dbReference>
<dbReference type="PANTHER" id="PTHR32182:SF22">
    <property type="entry name" value="ATP-DEPENDENT ENDONUCLEASE, OLD FAMILY-RELATED"/>
    <property type="match status" value="1"/>
</dbReference>
<dbReference type="GO" id="GO:0005524">
    <property type="term" value="F:ATP binding"/>
    <property type="evidence" value="ECO:0007669"/>
    <property type="project" value="InterPro"/>
</dbReference>
<dbReference type="RefSeq" id="WP_194552905.1">
    <property type="nucleotide sequence ID" value="NZ_CP031519.1"/>
</dbReference>
<dbReference type="InterPro" id="IPR003959">
    <property type="entry name" value="ATPase_AAA_core"/>
</dbReference>
<feature type="non-terminal residue" evidence="2">
    <location>
        <position position="422"/>
    </location>
</feature>
<sequence>MKLDKLRLSCFQSYGSTSTEISLDDLTFLIGPNGSGKTAALQALCRMFAFDPSLRRIRKSDFHVPHNESEQPEERTLWIEADFLFPELHEEGDNTTVSPHFGHMRLVDGEDTPRVRFRLEASMGIDGDIDESLIYVLEVDDNQQPKSTAKVSRTDRSQIQIHYLPARRDPAEHITFGANALLGRMLRAVNWETEREAVKGHTDQISASLAANLSVNALSTSIRDSWSRLHKGQFFTQPQITFVASEIESLLRHLSISFSPGHDEANVDFSRLSDGQKSMLYLSLVLSSQAIGRSVLQGDESFDPDKLRPPVFTLIAVEEPENSLSPHYLGRIVSSLTEMVGQGDAQALIATHAPSMLRRIEPKQIRYLRLNPDRETTIASIELPDEEHSGDAHKFVTQAVKSFPEIYFSRLVILGDVMIQLF</sequence>
<evidence type="ECO:0000259" key="1">
    <source>
        <dbReference type="Pfam" id="PF13304"/>
    </source>
</evidence>
<accession>A0AAW4ANI9</accession>
<name>A0AAW4ANI9_VIBAN</name>
<organism evidence="2 3">
    <name type="scientific">Vibrio anguillarum</name>
    <name type="common">Listonella anguillarum</name>
    <dbReference type="NCBI Taxonomy" id="55601"/>
    <lineage>
        <taxon>Bacteria</taxon>
        <taxon>Pseudomonadati</taxon>
        <taxon>Pseudomonadota</taxon>
        <taxon>Gammaproteobacteria</taxon>
        <taxon>Vibrionales</taxon>
        <taxon>Vibrionaceae</taxon>
        <taxon>Vibrio</taxon>
    </lineage>
</organism>
<evidence type="ECO:0000313" key="3">
    <source>
        <dbReference type="Proteomes" id="UP000722957"/>
    </source>
</evidence>
<dbReference type="GO" id="GO:0000731">
    <property type="term" value="P:DNA synthesis involved in DNA repair"/>
    <property type="evidence" value="ECO:0007669"/>
    <property type="project" value="TreeGrafter"/>
</dbReference>
<reference evidence="2 3" key="1">
    <citation type="journal article" date="2021" name="PeerJ">
        <title>Analysis of 44 Vibrio anguillarum genomes reveals high genetic diversity.</title>
        <authorList>
            <person name="Hansen M.J."/>
            <person name="Dalsgaard I."/>
        </authorList>
    </citation>
    <scope>NUCLEOTIDE SEQUENCE [LARGE SCALE GENOMIC DNA]</scope>
    <source>
        <strain evidence="2 3">17-16730-2A</strain>
    </source>
</reference>
<dbReference type="Proteomes" id="UP000722957">
    <property type="component" value="Unassembled WGS sequence"/>
</dbReference>
<dbReference type="SUPFAM" id="SSF52540">
    <property type="entry name" value="P-loop containing nucleoside triphosphate hydrolases"/>
    <property type="match status" value="1"/>
</dbReference>
<proteinExistence type="predicted"/>
<dbReference type="GO" id="GO:0006302">
    <property type="term" value="P:double-strand break repair"/>
    <property type="evidence" value="ECO:0007669"/>
    <property type="project" value="TreeGrafter"/>
</dbReference>
<dbReference type="Pfam" id="PF13304">
    <property type="entry name" value="AAA_21"/>
    <property type="match status" value="1"/>
</dbReference>